<gene>
    <name evidence="5" type="ORF">KNW02_04595</name>
</gene>
<proteinExistence type="predicted"/>
<keyword evidence="6" id="KW-1185">Reference proteome</keyword>
<feature type="chain" id="PRO_5046229337" evidence="2">
    <location>
        <begin position="22"/>
        <end position="536"/>
    </location>
</feature>
<feature type="region of interest" description="Disordered" evidence="1">
    <location>
        <begin position="461"/>
        <end position="482"/>
    </location>
</feature>
<dbReference type="EMBL" id="JAHKNG010000005">
    <property type="protein sequence ID" value="MBU3029401.1"/>
    <property type="molecule type" value="Genomic_DNA"/>
</dbReference>
<feature type="domain" description="DUF1254" evidence="4">
    <location>
        <begin position="102"/>
        <end position="222"/>
    </location>
</feature>
<dbReference type="RefSeq" id="WP_216032099.1">
    <property type="nucleotide sequence ID" value="NZ_JAHKNG010000005.1"/>
</dbReference>
<evidence type="ECO:0000313" key="5">
    <source>
        <dbReference type="EMBL" id="MBU3029401.1"/>
    </source>
</evidence>
<sequence>MIRRILISSAALVVAANAGLAEVSTETIESLSAPDRIETRAGTLEFRDGVPTEDATRAIYDTLDFTRALNAYNNSFRGASALAIVKGVQDIGAKPGDVVIFSDLMDSSSLFLTANADTVYYFTGLDLSKGPMVIEQPSGGIGTINDMWFSWVIDIGAPGPDRGLGGKYLVVGPDYAGPLPEGGYFIARAKTNFAIYASRANLVGNDPKPAVENIKRNMKVYPYQPGAFGTSIAQALEGAVGVAGEPKIPEMVFIEASGRSFNTIPPSDIGFFELINENIQNEPATSYDPELAGQLAAIGIVRGKPFAPDERMKKILSDAAAVGQATGRALNWRYAMKHPEWAYYEGSHWGNMLWEGGAYFETPPPLFEQGMFKPLPPTGARTLDSRAAFYYGYTLDSPGMIMRIPGVGSQYLMGFLDAEGQPFDGAKTYRMVLPKDIPAAAFWSLTLYDNQTRSMLQTPQKYPRAGSQSYPSPAAEAAGDGSTTIYFGPDQPEGVARGNWIQTDPAKGWFTLLRLYSPLPSFFDKSWRPSEIEKVE</sequence>
<dbReference type="PANTHER" id="PTHR36509">
    <property type="entry name" value="BLL3101 PROTEIN"/>
    <property type="match status" value="1"/>
</dbReference>
<reference evidence="5" key="1">
    <citation type="submission" date="2021-06" db="EMBL/GenBank/DDBJ databases">
        <title>Paracoccus bacterium XHP0099 sp. nov., isolated from the surface waters of the Yellow Sea.</title>
        <authorList>
            <person name="Xue H."/>
            <person name="Zhang D."/>
        </authorList>
    </citation>
    <scope>NUCLEOTIDE SEQUENCE</scope>
    <source>
        <strain evidence="5">XHP0099</strain>
    </source>
</reference>
<protein>
    <submittedName>
        <fullName evidence="5">DUF1254 domain-containing protein</fullName>
    </submittedName>
</protein>
<comment type="caution">
    <text evidence="5">The sequence shown here is derived from an EMBL/GenBank/DDBJ whole genome shotgun (WGS) entry which is preliminary data.</text>
</comment>
<keyword evidence="2" id="KW-0732">Signal</keyword>
<accession>A0ABS6AFM7</accession>
<name>A0ABS6AFM7_9RHOB</name>
<organism evidence="5 6">
    <name type="scientific">Paracoccus marinaquae</name>
    <dbReference type="NCBI Taxonomy" id="2841926"/>
    <lineage>
        <taxon>Bacteria</taxon>
        <taxon>Pseudomonadati</taxon>
        <taxon>Pseudomonadota</taxon>
        <taxon>Alphaproteobacteria</taxon>
        <taxon>Rhodobacterales</taxon>
        <taxon>Paracoccaceae</taxon>
        <taxon>Paracoccus</taxon>
    </lineage>
</organism>
<dbReference type="InterPro" id="IPR010679">
    <property type="entry name" value="DUF1254"/>
</dbReference>
<dbReference type="Proteomes" id="UP001166191">
    <property type="component" value="Unassembled WGS sequence"/>
</dbReference>
<feature type="signal peptide" evidence="2">
    <location>
        <begin position="1"/>
        <end position="21"/>
    </location>
</feature>
<evidence type="ECO:0000259" key="3">
    <source>
        <dbReference type="Pfam" id="PF06742"/>
    </source>
</evidence>
<evidence type="ECO:0000256" key="2">
    <source>
        <dbReference type="SAM" id="SignalP"/>
    </source>
</evidence>
<evidence type="ECO:0000259" key="4">
    <source>
        <dbReference type="Pfam" id="PF06863"/>
    </source>
</evidence>
<dbReference type="Pfam" id="PF06742">
    <property type="entry name" value="DUF1214"/>
    <property type="match status" value="1"/>
</dbReference>
<evidence type="ECO:0000313" key="6">
    <source>
        <dbReference type="Proteomes" id="UP001166191"/>
    </source>
</evidence>
<evidence type="ECO:0000256" key="1">
    <source>
        <dbReference type="SAM" id="MobiDB-lite"/>
    </source>
</evidence>
<feature type="domain" description="DUF1214" evidence="3">
    <location>
        <begin position="409"/>
        <end position="518"/>
    </location>
</feature>
<dbReference type="PANTHER" id="PTHR36509:SF3">
    <property type="entry name" value="SIGNAL PEPTIDE PROTEIN"/>
    <property type="match status" value="1"/>
</dbReference>
<dbReference type="InterPro" id="IPR010621">
    <property type="entry name" value="DUF1214"/>
</dbReference>
<dbReference type="Pfam" id="PF06863">
    <property type="entry name" value="DUF1254"/>
    <property type="match status" value="1"/>
</dbReference>
<feature type="compositionally biased region" description="Polar residues" evidence="1">
    <location>
        <begin position="461"/>
        <end position="471"/>
    </location>
</feature>